<dbReference type="InterPro" id="IPR058581">
    <property type="entry name" value="TM_HPP"/>
</dbReference>
<proteinExistence type="predicted"/>
<dbReference type="EMBL" id="JARJLG010000042">
    <property type="protein sequence ID" value="KAJ7762859.1"/>
    <property type="molecule type" value="Genomic_DNA"/>
</dbReference>
<feature type="transmembrane region" description="Helical" evidence="1">
    <location>
        <begin position="64"/>
        <end position="82"/>
    </location>
</feature>
<feature type="transmembrane region" description="Helical" evidence="1">
    <location>
        <begin position="32"/>
        <end position="52"/>
    </location>
</feature>
<dbReference type="AlphaFoldDB" id="A0AAD7JHV7"/>
<protein>
    <submittedName>
        <fullName evidence="3">HPP family protein</fullName>
    </submittedName>
</protein>
<evidence type="ECO:0000313" key="3">
    <source>
        <dbReference type="EMBL" id="KAJ7762859.1"/>
    </source>
</evidence>
<evidence type="ECO:0000256" key="1">
    <source>
        <dbReference type="SAM" id="Phobius"/>
    </source>
</evidence>
<dbReference type="Pfam" id="PF04982">
    <property type="entry name" value="TM_HPP"/>
    <property type="match status" value="1"/>
</dbReference>
<feature type="domain" description="HPP transmembrane region" evidence="2">
    <location>
        <begin position="28"/>
        <end position="193"/>
    </location>
</feature>
<feature type="transmembrane region" description="Helical" evidence="1">
    <location>
        <begin position="94"/>
        <end position="111"/>
    </location>
</feature>
<name>A0AAD7JHV7_9AGAR</name>
<evidence type="ECO:0000259" key="2">
    <source>
        <dbReference type="Pfam" id="PF04982"/>
    </source>
</evidence>
<keyword evidence="1" id="KW-1133">Transmembrane helix</keyword>
<gene>
    <name evidence="3" type="ORF">DFH07DRAFT_1019373</name>
</gene>
<keyword evidence="4" id="KW-1185">Reference proteome</keyword>
<organism evidence="3 4">
    <name type="scientific">Mycena maculata</name>
    <dbReference type="NCBI Taxonomy" id="230809"/>
    <lineage>
        <taxon>Eukaryota</taxon>
        <taxon>Fungi</taxon>
        <taxon>Dikarya</taxon>
        <taxon>Basidiomycota</taxon>
        <taxon>Agaricomycotina</taxon>
        <taxon>Agaricomycetes</taxon>
        <taxon>Agaricomycetidae</taxon>
        <taxon>Agaricales</taxon>
        <taxon>Marasmiineae</taxon>
        <taxon>Mycenaceae</taxon>
        <taxon>Mycena</taxon>
    </lineage>
</organism>
<accession>A0AAD7JHV7</accession>
<feature type="transmembrane region" description="Helical" evidence="1">
    <location>
        <begin position="164"/>
        <end position="185"/>
    </location>
</feature>
<sequence length="234" mass="25502">MTSYQSPLARLPHWTSRWFGYRSTPPPEQPDYVMWFWAFIGAFLGLSVLQAVFGYSQYFLRRHVPSIIASYAGSAVLCYGAIESPFAQPRAVMGGHFISALIGVCVTKLFGLLPTERLDQLRWLAGSLSAAVAIVVMQITQTTHPPAGATALLAAVSPEVYPMGWYYLPVVLLSSTLVLVSALLINNIQRRYPVFWLAPAIPAVATPPPIDLEKGIENTARTGPMIITLPGLAA</sequence>
<keyword evidence="1" id="KW-0472">Membrane</keyword>
<keyword evidence="1" id="KW-0812">Transmembrane</keyword>
<dbReference type="Proteomes" id="UP001215280">
    <property type="component" value="Unassembled WGS sequence"/>
</dbReference>
<dbReference type="PANTHER" id="PTHR33741:SF5">
    <property type="entry name" value="TRANSMEMBRANE PROTEIN DDB_G0269096-RELATED"/>
    <property type="match status" value="1"/>
</dbReference>
<evidence type="ECO:0000313" key="4">
    <source>
        <dbReference type="Proteomes" id="UP001215280"/>
    </source>
</evidence>
<comment type="caution">
    <text evidence="3">The sequence shown here is derived from an EMBL/GenBank/DDBJ whole genome shotgun (WGS) entry which is preliminary data.</text>
</comment>
<dbReference type="PANTHER" id="PTHR33741">
    <property type="entry name" value="TRANSMEMBRANE PROTEIN DDB_G0269096-RELATED"/>
    <property type="match status" value="1"/>
</dbReference>
<dbReference type="InterPro" id="IPR007065">
    <property type="entry name" value="HPP"/>
</dbReference>
<feature type="transmembrane region" description="Helical" evidence="1">
    <location>
        <begin position="123"/>
        <end position="144"/>
    </location>
</feature>
<reference evidence="3" key="1">
    <citation type="submission" date="2023-03" db="EMBL/GenBank/DDBJ databases">
        <title>Massive genome expansion in bonnet fungi (Mycena s.s.) driven by repeated elements and novel gene families across ecological guilds.</title>
        <authorList>
            <consortium name="Lawrence Berkeley National Laboratory"/>
            <person name="Harder C.B."/>
            <person name="Miyauchi S."/>
            <person name="Viragh M."/>
            <person name="Kuo A."/>
            <person name="Thoen E."/>
            <person name="Andreopoulos B."/>
            <person name="Lu D."/>
            <person name="Skrede I."/>
            <person name="Drula E."/>
            <person name="Henrissat B."/>
            <person name="Morin E."/>
            <person name="Kohler A."/>
            <person name="Barry K."/>
            <person name="LaButti K."/>
            <person name="Morin E."/>
            <person name="Salamov A."/>
            <person name="Lipzen A."/>
            <person name="Mereny Z."/>
            <person name="Hegedus B."/>
            <person name="Baldrian P."/>
            <person name="Stursova M."/>
            <person name="Weitz H."/>
            <person name="Taylor A."/>
            <person name="Grigoriev I.V."/>
            <person name="Nagy L.G."/>
            <person name="Martin F."/>
            <person name="Kauserud H."/>
        </authorList>
    </citation>
    <scope>NUCLEOTIDE SEQUENCE</scope>
    <source>
        <strain evidence="3">CBHHK188m</strain>
    </source>
</reference>